<evidence type="ECO:0008006" key="5">
    <source>
        <dbReference type="Google" id="ProtNLM"/>
    </source>
</evidence>
<evidence type="ECO:0000256" key="1">
    <source>
        <dbReference type="ARBA" id="ARBA00001947"/>
    </source>
</evidence>
<dbReference type="InterPro" id="IPR003737">
    <property type="entry name" value="GlcNAc_PI_deacetylase-related"/>
</dbReference>
<evidence type="ECO:0000256" key="2">
    <source>
        <dbReference type="SAM" id="SignalP"/>
    </source>
</evidence>
<dbReference type="eggNOG" id="COG2247">
    <property type="taxonomic scope" value="Bacteria"/>
</dbReference>
<dbReference type="STRING" id="1196031.A361_24905"/>
<sequence length="574" mass="64176">MKRRYFYSFIALFLISLLFHTNVVLADSFPERLGGEDRFEVAVNVSRKWDRANTVLLANYNAFADALSAGPLAYKYDAPILLTHATKLTEATKIEIKRLVPKKVVVVGGEASVSDSVLNQIRLLGIKNVERISGKDRFEVSANVAKIINNWQSVIIADGLNYPDALSISSYAAINQVPILLTRPKSLPVQTADLIKKQKVSKSLIIGGEASVSKLVERALPKPDRIGGRNRFEVAANVYREKMPTDSIYLATGMSFADALTGSVSAAKEKASIVLTRSDFVPSESLDVFENNIVNNLVVLGGRASVSDNAISDIHFHKKSSAPIIYLVPHADDEVLTFGIDILNQLNKNRNVYLGIFSKGSDSVAREIVNGHYDEESRAKYMNNAPIWCWWHGVYHDPGKEGFLHGYISLKEFGDIRLNDYFIAANTLGVKEDHTLDNTLEDGTFNKENIKNEIRNYLSKFPDAEFRSMSWHDGHPPHALIGQALKELEETGEIHPLKTTYFISVYTDRFSGKTISLPIRKLQLEDANLQTNLNAAVNIYGNYNPKKGLYATGYHSVKTQFDRLLKDSYVRIHY</sequence>
<dbReference type="Proteomes" id="UP000077856">
    <property type="component" value="Chromosome"/>
</dbReference>
<dbReference type="AlphaFoldDB" id="A0A160MG92"/>
<dbReference type="Gene3D" id="3.40.50.10320">
    <property type="entry name" value="LmbE-like"/>
    <property type="match status" value="1"/>
</dbReference>
<feature type="chain" id="PRO_5007817411" description="N-acetylmuramoyl-L-alanine amidase" evidence="2">
    <location>
        <begin position="27"/>
        <end position="574"/>
    </location>
</feature>
<dbReference type="eggNOG" id="COG2120">
    <property type="taxonomic scope" value="Bacteria"/>
</dbReference>
<accession>A0A160MG92</accession>
<keyword evidence="2" id="KW-0732">Signal</keyword>
<dbReference type="Pfam" id="PF04122">
    <property type="entry name" value="CW_binding_2"/>
    <property type="match status" value="3"/>
</dbReference>
<dbReference type="PANTHER" id="PTHR30032">
    <property type="entry name" value="N-ACETYLMURAMOYL-L-ALANINE AMIDASE-RELATED"/>
    <property type="match status" value="1"/>
</dbReference>
<dbReference type="KEGG" id="bon:A361_24905"/>
<dbReference type="InterPro" id="IPR051922">
    <property type="entry name" value="Bact_Sporulation_Assoc"/>
</dbReference>
<protein>
    <recommendedName>
        <fullName evidence="5">N-acetylmuramoyl-L-alanine amidase</fullName>
    </recommendedName>
</protein>
<name>A0A160MG92_9BACI</name>
<evidence type="ECO:0000313" key="4">
    <source>
        <dbReference type="Proteomes" id="UP000077856"/>
    </source>
</evidence>
<dbReference type="InterPro" id="IPR007253">
    <property type="entry name" value="Cell_wall-bd_2"/>
</dbReference>
<dbReference type="InterPro" id="IPR024078">
    <property type="entry name" value="LmbE-like_dom_sf"/>
</dbReference>
<organism evidence="3 4">
    <name type="scientific">Cytobacillus oceanisediminis 2691</name>
    <dbReference type="NCBI Taxonomy" id="1196031"/>
    <lineage>
        <taxon>Bacteria</taxon>
        <taxon>Bacillati</taxon>
        <taxon>Bacillota</taxon>
        <taxon>Bacilli</taxon>
        <taxon>Bacillales</taxon>
        <taxon>Bacillaceae</taxon>
        <taxon>Cytobacillus</taxon>
    </lineage>
</organism>
<dbReference type="PANTHER" id="PTHR30032:SF8">
    <property type="entry name" value="GERMINATION-SPECIFIC N-ACETYLMURAMOYL-L-ALANINE AMIDASE"/>
    <property type="match status" value="1"/>
</dbReference>
<reference evidence="3 4" key="1">
    <citation type="submission" date="2016-04" db="EMBL/GenBank/DDBJ databases">
        <title>Complete genome sequence of Bacillus oceanisediminis strain 2691.</title>
        <authorList>
            <person name="Jeong H."/>
            <person name="Kim H.J."/>
            <person name="Lee D.-W."/>
        </authorList>
    </citation>
    <scope>NUCLEOTIDE SEQUENCE [LARGE SCALE GENOMIC DNA]</scope>
    <source>
        <strain evidence="3 4">2691</strain>
    </source>
</reference>
<dbReference type="RefSeq" id="WP_019380784.1">
    <property type="nucleotide sequence ID" value="NZ_CP015506.1"/>
</dbReference>
<dbReference type="EMBL" id="CP015506">
    <property type="protein sequence ID" value="AND42250.1"/>
    <property type="molecule type" value="Genomic_DNA"/>
</dbReference>
<evidence type="ECO:0000313" key="3">
    <source>
        <dbReference type="EMBL" id="AND42250.1"/>
    </source>
</evidence>
<feature type="signal peptide" evidence="2">
    <location>
        <begin position="1"/>
        <end position="26"/>
    </location>
</feature>
<dbReference type="Gene3D" id="3.40.50.12090">
    <property type="match status" value="2"/>
</dbReference>
<dbReference type="Pfam" id="PF02585">
    <property type="entry name" value="PIG-L"/>
    <property type="match status" value="1"/>
</dbReference>
<gene>
    <name evidence="3" type="ORF">A361_24905</name>
</gene>
<dbReference type="SUPFAM" id="SSF102588">
    <property type="entry name" value="LmbE-like"/>
    <property type="match status" value="1"/>
</dbReference>
<proteinExistence type="predicted"/>
<comment type="cofactor">
    <cofactor evidence="1">
        <name>Zn(2+)</name>
        <dbReference type="ChEBI" id="CHEBI:29105"/>
    </cofactor>
</comment>